<evidence type="ECO:0000256" key="5">
    <source>
        <dbReference type="ARBA" id="ARBA00022801"/>
    </source>
</evidence>
<dbReference type="PANTHER" id="PTHR43808">
    <property type="entry name" value="ACETYLORNITHINE DEACETYLASE"/>
    <property type="match status" value="1"/>
</dbReference>
<organism evidence="9 10">
    <name type="scientific">Fusibacter tunisiensis</name>
    <dbReference type="NCBI Taxonomy" id="1008308"/>
    <lineage>
        <taxon>Bacteria</taxon>
        <taxon>Bacillati</taxon>
        <taxon>Bacillota</taxon>
        <taxon>Clostridia</taxon>
        <taxon>Eubacteriales</taxon>
        <taxon>Eubacteriales Family XII. Incertae Sedis</taxon>
        <taxon>Fusibacter</taxon>
    </lineage>
</organism>
<name>A0ABS2MM83_9FIRM</name>
<dbReference type="Pfam" id="PF01546">
    <property type="entry name" value="Peptidase_M20"/>
    <property type="match status" value="1"/>
</dbReference>
<sequence>MKTRNYIEDNVDQMTKDLIDFIGIPSVIDEMDSNKPFGEAIDRALKWVLNQFEAIGFKTYYDPEGYYGYADYGEGREMLGILTHVDVVPGGIESHWTYGPFKGTLAGGRLYGRGVLDDKGPIVSVLYAMKALIAMEVPFNKRLRIIIGTDEENQWRGIYRYLKREEKPDFGFTPDASFPVQFAEKGLLQVRLKSTSKTDVRIKGGYAMNSIPESCVYHGNHIYKLEKQLKKMGFDHEIEGEELYVIGKSAHSSKPQMGVNAVMRMAMAAYDIGIESPILSFLYDKIGFTFHGETMFGKCVDAYSGDLTVSVNQLDMGAHGGVIGLDIRIPVTIDKKFIAEGIKRTAQKYGLVYDELDFLPPVFLPDTHPMIQTLRAVYEEETNLDGTPISSGGATYARALDNTVAFGPLFPGMPKLVHQADEYMDVKAFVKCTQIYAKAIERLVL</sequence>
<dbReference type="InterPro" id="IPR036264">
    <property type="entry name" value="Bact_exopeptidase_dim_dom"/>
</dbReference>
<keyword evidence="3" id="KW-0645">Protease</keyword>
<dbReference type="InterPro" id="IPR002933">
    <property type="entry name" value="Peptidase_M20"/>
</dbReference>
<keyword evidence="10" id="KW-1185">Reference proteome</keyword>
<evidence type="ECO:0000256" key="1">
    <source>
        <dbReference type="ARBA" id="ARBA00001947"/>
    </source>
</evidence>
<protein>
    <submittedName>
        <fullName evidence="9">Dipeptidase</fullName>
    </submittedName>
</protein>
<evidence type="ECO:0000313" key="10">
    <source>
        <dbReference type="Proteomes" id="UP000767854"/>
    </source>
</evidence>
<reference evidence="9 10" key="1">
    <citation type="submission" date="2021-01" db="EMBL/GenBank/DDBJ databases">
        <title>Genomic Encyclopedia of Type Strains, Phase IV (KMG-IV): sequencing the most valuable type-strain genomes for metagenomic binning, comparative biology and taxonomic classification.</title>
        <authorList>
            <person name="Goeker M."/>
        </authorList>
    </citation>
    <scope>NUCLEOTIDE SEQUENCE [LARGE SCALE GENOMIC DNA]</scope>
    <source>
        <strain evidence="9 10">DSM 24436</strain>
    </source>
</reference>
<evidence type="ECO:0000256" key="4">
    <source>
        <dbReference type="ARBA" id="ARBA00022723"/>
    </source>
</evidence>
<dbReference type="SUPFAM" id="SSF53187">
    <property type="entry name" value="Zn-dependent exopeptidases"/>
    <property type="match status" value="1"/>
</dbReference>
<dbReference type="NCBIfam" id="TIGR01887">
    <property type="entry name" value="dipeptidaselike"/>
    <property type="match status" value="1"/>
</dbReference>
<gene>
    <name evidence="9" type="ORF">JOC49_000027</name>
</gene>
<dbReference type="Gene3D" id="3.30.70.360">
    <property type="match status" value="2"/>
</dbReference>
<proteinExistence type="inferred from homology"/>
<evidence type="ECO:0000256" key="2">
    <source>
        <dbReference type="ARBA" id="ARBA00006247"/>
    </source>
</evidence>
<dbReference type="InterPro" id="IPR050072">
    <property type="entry name" value="Peptidase_M20A"/>
</dbReference>
<accession>A0ABS2MM83</accession>
<evidence type="ECO:0000256" key="7">
    <source>
        <dbReference type="ARBA" id="ARBA00022997"/>
    </source>
</evidence>
<dbReference type="PANTHER" id="PTHR43808:SF31">
    <property type="entry name" value="N-ACETYL-L-CITRULLINE DEACETYLASE"/>
    <property type="match status" value="1"/>
</dbReference>
<evidence type="ECO:0000256" key="6">
    <source>
        <dbReference type="ARBA" id="ARBA00022833"/>
    </source>
</evidence>
<evidence type="ECO:0000256" key="3">
    <source>
        <dbReference type="ARBA" id="ARBA00022670"/>
    </source>
</evidence>
<dbReference type="InterPro" id="IPR010964">
    <property type="entry name" value="M20A_pepV-rel"/>
</dbReference>
<dbReference type="Gene3D" id="3.40.630.10">
    <property type="entry name" value="Zn peptidases"/>
    <property type="match status" value="1"/>
</dbReference>
<dbReference type="RefSeq" id="WP_204661024.1">
    <property type="nucleotide sequence ID" value="NZ_JAFBDT010000001.1"/>
</dbReference>
<evidence type="ECO:0000313" key="9">
    <source>
        <dbReference type="EMBL" id="MBM7560518.1"/>
    </source>
</evidence>
<keyword evidence="7" id="KW-0224">Dipeptidase</keyword>
<comment type="similarity">
    <text evidence="2">Belongs to the peptidase M20A family.</text>
</comment>
<comment type="caution">
    <text evidence="9">The sequence shown here is derived from an EMBL/GenBank/DDBJ whole genome shotgun (WGS) entry which is preliminary data.</text>
</comment>
<keyword evidence="4" id="KW-0479">Metal-binding</keyword>
<evidence type="ECO:0000256" key="8">
    <source>
        <dbReference type="ARBA" id="ARBA00023049"/>
    </source>
</evidence>
<keyword evidence="8" id="KW-0482">Metalloprotease</keyword>
<keyword evidence="5" id="KW-0378">Hydrolase</keyword>
<dbReference type="Proteomes" id="UP000767854">
    <property type="component" value="Unassembled WGS sequence"/>
</dbReference>
<keyword evidence="6" id="KW-0862">Zinc</keyword>
<dbReference type="SUPFAM" id="SSF55031">
    <property type="entry name" value="Bacterial exopeptidase dimerisation domain"/>
    <property type="match status" value="1"/>
</dbReference>
<comment type="cofactor">
    <cofactor evidence="1">
        <name>Zn(2+)</name>
        <dbReference type="ChEBI" id="CHEBI:29105"/>
    </cofactor>
</comment>
<dbReference type="EMBL" id="JAFBDT010000001">
    <property type="protein sequence ID" value="MBM7560518.1"/>
    <property type="molecule type" value="Genomic_DNA"/>
</dbReference>